<dbReference type="PANTHER" id="PTHR35010">
    <property type="entry name" value="BLL4672 PROTEIN-RELATED"/>
    <property type="match status" value="1"/>
</dbReference>
<reference evidence="4" key="1">
    <citation type="journal article" date="2008" name="PLoS ONE">
        <title>Survival in nuclear waste, extreme resistance, and potential applications gleaned from the genome sequence of Kineococcus radiotolerans SRS30216.</title>
        <authorList>
            <person name="Bagwell C.E."/>
            <person name="Bhat S."/>
            <person name="Hawkins G.M."/>
            <person name="Smith B.W."/>
            <person name="Biswas T."/>
            <person name="Hoover T.R."/>
            <person name="Saunders E."/>
            <person name="Han C.S."/>
            <person name="Tsodikov O.V."/>
            <person name="Shimkets L.J."/>
        </authorList>
    </citation>
    <scope>NUCLEOTIDE SEQUENCE [LARGE SCALE GENOMIC DNA]</scope>
    <source>
        <strain evidence="4">ATCC BAA-149 / DSM 14245 / SRS30216</strain>
    </source>
</reference>
<feature type="region of interest" description="Disordered" evidence="1">
    <location>
        <begin position="270"/>
        <end position="299"/>
    </location>
</feature>
<evidence type="ECO:0000259" key="2">
    <source>
        <dbReference type="PROSITE" id="PS50943"/>
    </source>
</evidence>
<dbReference type="GO" id="GO:0003677">
    <property type="term" value="F:DNA binding"/>
    <property type="evidence" value="ECO:0007669"/>
    <property type="project" value="InterPro"/>
</dbReference>
<dbReference type="STRING" id="266940.Krad_1997"/>
<dbReference type="HOGENOM" id="CLU_057862_1_0_11"/>
<feature type="domain" description="HTH cro/C1-type" evidence="2">
    <location>
        <begin position="36"/>
        <end position="83"/>
    </location>
</feature>
<dbReference type="EMBL" id="CP000750">
    <property type="protein sequence ID" value="ABS03482.1"/>
    <property type="molecule type" value="Genomic_DNA"/>
</dbReference>
<dbReference type="SMART" id="SM00530">
    <property type="entry name" value="HTH_XRE"/>
    <property type="match status" value="1"/>
</dbReference>
<proteinExistence type="predicted"/>
<dbReference type="Pfam" id="PF17765">
    <property type="entry name" value="MLTR_LBD"/>
    <property type="match status" value="1"/>
</dbReference>
<dbReference type="eggNOG" id="COG1396">
    <property type="taxonomic scope" value="Bacteria"/>
</dbReference>
<dbReference type="InterPro" id="IPR010982">
    <property type="entry name" value="Lambda_DNA-bd_dom_sf"/>
</dbReference>
<gene>
    <name evidence="3" type="ordered locus">Krad_1997</name>
</gene>
<dbReference type="Gene3D" id="3.30.450.180">
    <property type="match status" value="1"/>
</dbReference>
<name>A6W9J3_KINRD</name>
<dbReference type="PANTHER" id="PTHR35010:SF2">
    <property type="entry name" value="BLL4672 PROTEIN"/>
    <property type="match status" value="1"/>
</dbReference>
<organism evidence="3 4">
    <name type="scientific">Kineococcus radiotolerans (strain ATCC BAA-149 / DSM 14245 / SRS30216)</name>
    <dbReference type="NCBI Taxonomy" id="266940"/>
    <lineage>
        <taxon>Bacteria</taxon>
        <taxon>Bacillati</taxon>
        <taxon>Actinomycetota</taxon>
        <taxon>Actinomycetes</taxon>
        <taxon>Kineosporiales</taxon>
        <taxon>Kineosporiaceae</taxon>
        <taxon>Kineococcus</taxon>
    </lineage>
</organism>
<dbReference type="InterPro" id="IPR001387">
    <property type="entry name" value="Cro/C1-type_HTH"/>
</dbReference>
<keyword evidence="4" id="KW-1185">Reference proteome</keyword>
<dbReference type="InterPro" id="IPR041413">
    <property type="entry name" value="MLTR_LBD"/>
</dbReference>
<dbReference type="OrthoDB" id="3518652at2"/>
<evidence type="ECO:0000313" key="4">
    <source>
        <dbReference type="Proteomes" id="UP000001116"/>
    </source>
</evidence>
<dbReference type="CDD" id="cd00093">
    <property type="entry name" value="HTH_XRE"/>
    <property type="match status" value="1"/>
</dbReference>
<evidence type="ECO:0000313" key="3">
    <source>
        <dbReference type="EMBL" id="ABS03482.1"/>
    </source>
</evidence>
<dbReference type="AlphaFoldDB" id="A6W9J3"/>
<dbReference type="RefSeq" id="WP_011981379.1">
    <property type="nucleotide sequence ID" value="NC_009664.2"/>
</dbReference>
<accession>A6W9J3</accession>
<protein>
    <submittedName>
        <fullName evidence="3">Transcriptional regulator, XRE family</fullName>
    </submittedName>
</protein>
<dbReference type="Gene3D" id="1.10.260.40">
    <property type="entry name" value="lambda repressor-like DNA-binding domains"/>
    <property type="match status" value="1"/>
</dbReference>
<dbReference type="Proteomes" id="UP000001116">
    <property type="component" value="Chromosome"/>
</dbReference>
<evidence type="ECO:0000256" key="1">
    <source>
        <dbReference type="SAM" id="MobiDB-lite"/>
    </source>
</evidence>
<sequence>MNSAAPGLGRYLRGRREALQPEDVGLPRQARRRVPGLRREEVAHLAGISVEYYVRLERGVDHQPSPQVLAALAGALQLDADGRSYLVRLAQPPRRTSRGPERTTPLDAGLTAAMEAVGHLPVFVTDPNRDVIASNSVANAMPGGFWRVGRNAVLGTFAPRVKAGMPGWEGFAQRLVAGLRATADPGDARLQEIVGTLSVRDEDFRRWWAEHDVVRTSSGRVSYPFDDVGLTEVRWQELEVPGHPGHLLTILHADPATPAHRALAALAARAAAGTASPHVAEEAPAPPGERRPSPVGVDP</sequence>
<dbReference type="KEGG" id="kra:Krad_1997"/>
<dbReference type="PROSITE" id="PS50943">
    <property type="entry name" value="HTH_CROC1"/>
    <property type="match status" value="1"/>
</dbReference>
<dbReference type="SUPFAM" id="SSF47413">
    <property type="entry name" value="lambda repressor-like DNA-binding domains"/>
    <property type="match status" value="1"/>
</dbReference>
<dbReference type="Pfam" id="PF13560">
    <property type="entry name" value="HTH_31"/>
    <property type="match status" value="1"/>
</dbReference>